<feature type="transmembrane region" description="Helical" evidence="5">
    <location>
        <begin position="283"/>
        <end position="301"/>
    </location>
</feature>
<dbReference type="SUPFAM" id="SSF103473">
    <property type="entry name" value="MFS general substrate transporter"/>
    <property type="match status" value="1"/>
</dbReference>
<dbReference type="InterPro" id="IPR051337">
    <property type="entry name" value="OPA_Antiporter"/>
</dbReference>
<dbReference type="InterPro" id="IPR020846">
    <property type="entry name" value="MFS_dom"/>
</dbReference>
<feature type="transmembrane region" description="Helical" evidence="5">
    <location>
        <begin position="158"/>
        <end position="182"/>
    </location>
</feature>
<evidence type="ECO:0000256" key="3">
    <source>
        <dbReference type="ARBA" id="ARBA00022989"/>
    </source>
</evidence>
<feature type="transmembrane region" description="Helical" evidence="5">
    <location>
        <begin position="349"/>
        <end position="368"/>
    </location>
</feature>
<feature type="transmembrane region" description="Helical" evidence="5">
    <location>
        <begin position="131"/>
        <end position="152"/>
    </location>
</feature>
<dbReference type="PANTHER" id="PTHR43826">
    <property type="entry name" value="GLUCOSE-6-PHOSPHATE EXCHANGER SLC37A4"/>
    <property type="match status" value="1"/>
</dbReference>
<keyword evidence="4 5" id="KW-0472">Membrane</keyword>
<dbReference type="PANTHER" id="PTHR43826:SF3">
    <property type="entry name" value="GLUCOSE-6-PHOSPHATE EXCHANGER SLC37A4"/>
    <property type="match status" value="1"/>
</dbReference>
<gene>
    <name evidence="7" type="ORF">ACFOW6_02150</name>
</gene>
<sequence length="416" mass="43861">MNLQRIQIVCVLCLAGMISQFYRAANSVLAEPVMGDIGMSPTAYGSMTAAFFVAFMVMQLPSGLLFDRYGPRLTISGLLLLAVAGAIVFAQGDSLLLLVLARGLLGVGCAAAVMGAFVVISAWFSARHFAVVSSFVIATGHLGNLLATAPFAYSIEAIGWRASFAVLSGITLVLAVVVFVVVRDRPETPVAKSADPPSWTELMQGLAMVLKMRDIQRIFVLALIAYPSMITILGLWGGPYLHAAFDMDSVAVGNVLLFMPVCSLVGTLCFGPLDQLLNSRKRAVLTGVVPLGLTLLLLGAYPEPPVVLVVVLLAAIAFFSSASMLIIAHGRGLLPDHMAGRGITSINTGVMGGATLFQLGTSLFLGLFTGAEGEVSVTGFRLMFLGMGAVALLAVSIYLPARDVHPKQPRRESEVS</sequence>
<feature type="transmembrane region" description="Helical" evidence="5">
    <location>
        <begin position="218"/>
        <end position="238"/>
    </location>
</feature>
<dbReference type="Proteomes" id="UP001595799">
    <property type="component" value="Unassembled WGS sequence"/>
</dbReference>
<keyword evidence="3 5" id="KW-1133">Transmembrane helix</keyword>
<evidence type="ECO:0000313" key="7">
    <source>
        <dbReference type="EMBL" id="MFC4350338.1"/>
    </source>
</evidence>
<evidence type="ECO:0000259" key="6">
    <source>
        <dbReference type="PROSITE" id="PS50850"/>
    </source>
</evidence>
<organism evidence="7 8">
    <name type="scientific">Fodinicurvata halophila</name>
    <dbReference type="NCBI Taxonomy" id="1419723"/>
    <lineage>
        <taxon>Bacteria</taxon>
        <taxon>Pseudomonadati</taxon>
        <taxon>Pseudomonadota</taxon>
        <taxon>Alphaproteobacteria</taxon>
        <taxon>Rhodospirillales</taxon>
        <taxon>Rhodovibrionaceae</taxon>
        <taxon>Fodinicurvata</taxon>
    </lineage>
</organism>
<evidence type="ECO:0000256" key="4">
    <source>
        <dbReference type="ARBA" id="ARBA00023136"/>
    </source>
</evidence>
<comment type="caution">
    <text evidence="7">The sequence shown here is derived from an EMBL/GenBank/DDBJ whole genome shotgun (WGS) entry which is preliminary data.</text>
</comment>
<comment type="subcellular location">
    <subcellularLocation>
        <location evidence="1">Endomembrane system</location>
        <topology evidence="1">Multi-pass membrane protein</topology>
    </subcellularLocation>
</comment>
<keyword evidence="2 5" id="KW-0812">Transmembrane</keyword>
<evidence type="ECO:0000313" key="8">
    <source>
        <dbReference type="Proteomes" id="UP001595799"/>
    </source>
</evidence>
<protein>
    <submittedName>
        <fullName evidence="7">MFS transporter</fullName>
    </submittedName>
</protein>
<feature type="transmembrane region" description="Helical" evidence="5">
    <location>
        <begin position="250"/>
        <end position="271"/>
    </location>
</feature>
<dbReference type="EMBL" id="JBHSCW010000001">
    <property type="protein sequence ID" value="MFC4350338.1"/>
    <property type="molecule type" value="Genomic_DNA"/>
</dbReference>
<feature type="domain" description="Major facilitator superfamily (MFS) profile" evidence="6">
    <location>
        <begin position="8"/>
        <end position="403"/>
    </location>
</feature>
<accession>A0ABV8UIQ6</accession>
<dbReference type="Pfam" id="PF07690">
    <property type="entry name" value="MFS_1"/>
    <property type="match status" value="1"/>
</dbReference>
<evidence type="ECO:0000256" key="5">
    <source>
        <dbReference type="SAM" id="Phobius"/>
    </source>
</evidence>
<proteinExistence type="predicted"/>
<evidence type="ECO:0000256" key="2">
    <source>
        <dbReference type="ARBA" id="ARBA00022692"/>
    </source>
</evidence>
<dbReference type="InterPro" id="IPR036259">
    <property type="entry name" value="MFS_trans_sf"/>
</dbReference>
<dbReference type="Gene3D" id="1.20.1250.20">
    <property type="entry name" value="MFS general substrate transporter like domains"/>
    <property type="match status" value="2"/>
</dbReference>
<dbReference type="RefSeq" id="WP_382420677.1">
    <property type="nucleotide sequence ID" value="NZ_JBHSCW010000001.1"/>
</dbReference>
<name>A0ABV8UIQ6_9PROT</name>
<evidence type="ECO:0000256" key="1">
    <source>
        <dbReference type="ARBA" id="ARBA00004127"/>
    </source>
</evidence>
<dbReference type="PROSITE" id="PS50850">
    <property type="entry name" value="MFS"/>
    <property type="match status" value="1"/>
</dbReference>
<dbReference type="InterPro" id="IPR011701">
    <property type="entry name" value="MFS"/>
</dbReference>
<feature type="transmembrane region" description="Helical" evidence="5">
    <location>
        <begin position="380"/>
        <end position="401"/>
    </location>
</feature>
<feature type="transmembrane region" description="Helical" evidence="5">
    <location>
        <begin position="46"/>
        <end position="66"/>
    </location>
</feature>
<keyword evidence="8" id="KW-1185">Reference proteome</keyword>
<reference evidence="8" key="1">
    <citation type="journal article" date="2019" name="Int. J. Syst. Evol. Microbiol.">
        <title>The Global Catalogue of Microorganisms (GCM) 10K type strain sequencing project: providing services to taxonomists for standard genome sequencing and annotation.</title>
        <authorList>
            <consortium name="The Broad Institute Genomics Platform"/>
            <consortium name="The Broad Institute Genome Sequencing Center for Infectious Disease"/>
            <person name="Wu L."/>
            <person name="Ma J."/>
        </authorList>
    </citation>
    <scope>NUCLEOTIDE SEQUENCE [LARGE SCALE GENOMIC DNA]</scope>
    <source>
        <strain evidence="8">CECT 8472</strain>
    </source>
</reference>
<feature type="transmembrane region" description="Helical" evidence="5">
    <location>
        <begin position="104"/>
        <end position="124"/>
    </location>
</feature>
<feature type="transmembrane region" description="Helical" evidence="5">
    <location>
        <begin position="73"/>
        <end position="92"/>
    </location>
</feature>
<feature type="transmembrane region" description="Helical" evidence="5">
    <location>
        <begin position="307"/>
        <end position="328"/>
    </location>
</feature>